<dbReference type="AlphaFoldDB" id="A0AA38FW19"/>
<comment type="caution">
    <text evidence="2">The sequence shown here is derived from an EMBL/GenBank/DDBJ whole genome shotgun (WGS) entry which is preliminary data.</text>
</comment>
<name>A0AA38FW19_TAXCH</name>
<gene>
    <name evidence="2" type="ORF">KI387_026353</name>
</gene>
<dbReference type="InterPro" id="IPR029052">
    <property type="entry name" value="Metallo-depent_PP-like"/>
</dbReference>
<organism evidence="2 3">
    <name type="scientific">Taxus chinensis</name>
    <name type="common">Chinese yew</name>
    <name type="synonym">Taxus wallichiana var. chinensis</name>
    <dbReference type="NCBI Taxonomy" id="29808"/>
    <lineage>
        <taxon>Eukaryota</taxon>
        <taxon>Viridiplantae</taxon>
        <taxon>Streptophyta</taxon>
        <taxon>Embryophyta</taxon>
        <taxon>Tracheophyta</taxon>
        <taxon>Spermatophyta</taxon>
        <taxon>Pinopsida</taxon>
        <taxon>Pinidae</taxon>
        <taxon>Conifers II</taxon>
        <taxon>Cupressales</taxon>
        <taxon>Taxaceae</taxon>
        <taxon>Taxus</taxon>
    </lineage>
</organism>
<dbReference type="EMBL" id="JAHRHJ020000006">
    <property type="protein sequence ID" value="KAH9311318.1"/>
    <property type="molecule type" value="Genomic_DNA"/>
</dbReference>
<dbReference type="Gene3D" id="3.60.21.10">
    <property type="match status" value="1"/>
</dbReference>
<accession>A0AA38FW19</accession>
<evidence type="ECO:0000259" key="1">
    <source>
        <dbReference type="Pfam" id="PF12850"/>
    </source>
</evidence>
<sequence length="101" mass="10896">DVGDKNRKSCLSAEQVIAHLQRGTNKSIVAVSGNVDDGHVDLPHSVSLTIHGKNILVEHICGFPPKKEVEERAIASAADIVVFGHSHVPGVWCHNNVLYVN</sequence>
<feature type="non-terminal residue" evidence="2">
    <location>
        <position position="1"/>
    </location>
</feature>
<evidence type="ECO:0000313" key="2">
    <source>
        <dbReference type="EMBL" id="KAH9311318.1"/>
    </source>
</evidence>
<feature type="domain" description="Calcineurin-like phosphoesterase" evidence="1">
    <location>
        <begin position="15"/>
        <end position="101"/>
    </location>
</feature>
<dbReference type="Pfam" id="PF12850">
    <property type="entry name" value="Metallophos_2"/>
    <property type="match status" value="1"/>
</dbReference>
<protein>
    <recommendedName>
        <fullName evidence="1">Calcineurin-like phosphoesterase domain-containing protein</fullName>
    </recommendedName>
</protein>
<dbReference type="InterPro" id="IPR024654">
    <property type="entry name" value="Calcineurin-like_PHP_lpxH"/>
</dbReference>
<dbReference type="SUPFAM" id="SSF56300">
    <property type="entry name" value="Metallo-dependent phosphatases"/>
    <property type="match status" value="1"/>
</dbReference>
<reference evidence="2 3" key="1">
    <citation type="journal article" date="2021" name="Nat. Plants">
        <title>The Taxus genome provides insights into paclitaxel biosynthesis.</title>
        <authorList>
            <person name="Xiong X."/>
            <person name="Gou J."/>
            <person name="Liao Q."/>
            <person name="Li Y."/>
            <person name="Zhou Q."/>
            <person name="Bi G."/>
            <person name="Li C."/>
            <person name="Du R."/>
            <person name="Wang X."/>
            <person name="Sun T."/>
            <person name="Guo L."/>
            <person name="Liang H."/>
            <person name="Lu P."/>
            <person name="Wu Y."/>
            <person name="Zhang Z."/>
            <person name="Ro D.K."/>
            <person name="Shang Y."/>
            <person name="Huang S."/>
            <person name="Yan J."/>
        </authorList>
    </citation>
    <scope>NUCLEOTIDE SEQUENCE [LARGE SCALE GENOMIC DNA]</scope>
    <source>
        <strain evidence="2">Ta-2019</strain>
    </source>
</reference>
<evidence type="ECO:0000313" key="3">
    <source>
        <dbReference type="Proteomes" id="UP000824469"/>
    </source>
</evidence>
<dbReference type="Proteomes" id="UP000824469">
    <property type="component" value="Unassembled WGS sequence"/>
</dbReference>
<proteinExistence type="predicted"/>
<keyword evidence="3" id="KW-1185">Reference proteome</keyword>
<feature type="non-terminal residue" evidence="2">
    <location>
        <position position="101"/>
    </location>
</feature>